<dbReference type="PANTHER" id="PTHR24031">
    <property type="entry name" value="RNA HELICASE"/>
    <property type="match status" value="1"/>
</dbReference>
<evidence type="ECO:0000256" key="6">
    <source>
        <dbReference type="SAM" id="MobiDB-lite"/>
    </source>
</evidence>
<feature type="transmembrane region" description="Helical" evidence="7">
    <location>
        <begin position="5"/>
        <end position="24"/>
    </location>
</feature>
<feature type="region of interest" description="Disordered" evidence="6">
    <location>
        <begin position="317"/>
        <end position="377"/>
    </location>
</feature>
<dbReference type="EMBL" id="LVLB01000002">
    <property type="protein sequence ID" value="KYO03682.1"/>
    <property type="molecule type" value="Genomic_DNA"/>
</dbReference>
<accession>A0A151LX15</accession>
<evidence type="ECO:0000259" key="8">
    <source>
        <dbReference type="PROSITE" id="PS51194"/>
    </source>
</evidence>
<dbReference type="SMART" id="SM00490">
    <property type="entry name" value="HELICc"/>
    <property type="match status" value="1"/>
</dbReference>
<dbReference type="PROSITE" id="PS51194">
    <property type="entry name" value="HELICASE_CTER"/>
    <property type="match status" value="1"/>
</dbReference>
<dbReference type="InterPro" id="IPR027417">
    <property type="entry name" value="P-loop_NTPase"/>
</dbReference>
<dbReference type="SUPFAM" id="SSF52540">
    <property type="entry name" value="P-loop containing nucleoside triphosphate hydrolases"/>
    <property type="match status" value="2"/>
</dbReference>
<dbReference type="VEuPathDB" id="PlasmoDB:PGSY75_0103600"/>
<keyword evidence="5 9" id="KW-0347">Helicase</keyword>
<dbReference type="Pfam" id="PF00270">
    <property type="entry name" value="DEAD"/>
    <property type="match status" value="1"/>
</dbReference>
<evidence type="ECO:0000256" key="1">
    <source>
        <dbReference type="ARBA" id="ARBA00022741"/>
    </source>
</evidence>
<comment type="domain">
    <text evidence="5">The Q motif is unique to and characteristic of the DEAD box family of RNA helicases and controls ATP binding and hydrolysis.</text>
</comment>
<keyword evidence="2 5" id="KW-0378">Hydrolase</keyword>
<dbReference type="Proteomes" id="UP000076004">
    <property type="component" value="Chromosome 1"/>
</dbReference>
<feature type="region of interest" description="Disordered" evidence="6">
    <location>
        <begin position="1180"/>
        <end position="1250"/>
    </location>
</feature>
<comment type="catalytic activity">
    <reaction evidence="5">
        <text>ATP + H2O = ADP + phosphate + H(+)</text>
        <dbReference type="Rhea" id="RHEA:13065"/>
        <dbReference type="ChEBI" id="CHEBI:15377"/>
        <dbReference type="ChEBI" id="CHEBI:15378"/>
        <dbReference type="ChEBI" id="CHEBI:30616"/>
        <dbReference type="ChEBI" id="CHEBI:43474"/>
        <dbReference type="ChEBI" id="CHEBI:456216"/>
        <dbReference type="EC" id="3.6.4.13"/>
    </reaction>
</comment>
<evidence type="ECO:0000313" key="9">
    <source>
        <dbReference type="EMBL" id="KYO03682.1"/>
    </source>
</evidence>
<reference evidence="9 10" key="1">
    <citation type="journal article" date="2016" name="Nat. Commun.">
        <title>Genomes of cryptic chimpanzee Plasmodium species reveal key evolutionary events leading to human malaria.</title>
        <authorList>
            <person name="Sundararaman S.A."/>
            <person name="Plenderleith L.J."/>
            <person name="Liu W."/>
            <person name="Loy D.E."/>
            <person name="Learn G.H."/>
            <person name="Li Y."/>
            <person name="Shaw K.S."/>
            <person name="Ayouba A."/>
            <person name="Peeters M."/>
            <person name="Speede S."/>
            <person name="Shaw G.M."/>
            <person name="Bushman F.D."/>
            <person name="Brisson D."/>
            <person name="Rayner J.C."/>
            <person name="Sharp P.M."/>
            <person name="Hahn B.H."/>
        </authorList>
    </citation>
    <scope>NUCLEOTIDE SEQUENCE [LARGE SCALE GENOMIC DNA]</scope>
    <source>
        <strain evidence="9 10">SY75</strain>
    </source>
</reference>
<dbReference type="GeneID" id="29774213"/>
<dbReference type="Gene3D" id="3.40.50.300">
    <property type="entry name" value="P-loop containing nucleotide triphosphate hydrolases"/>
    <property type="match status" value="2"/>
</dbReference>
<dbReference type="KEGG" id="pgab:PGSY75_0103600"/>
<feature type="compositionally biased region" description="Low complexity" evidence="6">
    <location>
        <begin position="135"/>
        <end position="145"/>
    </location>
</feature>
<feature type="compositionally biased region" description="Low complexity" evidence="6">
    <location>
        <begin position="997"/>
        <end position="1010"/>
    </location>
</feature>
<keyword evidence="4 5" id="KW-0694">RNA-binding</keyword>
<keyword evidence="3 5" id="KW-0067">ATP-binding</keyword>
<feature type="compositionally biased region" description="Low complexity" evidence="6">
    <location>
        <begin position="1206"/>
        <end position="1229"/>
    </location>
</feature>
<feature type="compositionally biased region" description="Basic residues" evidence="6">
    <location>
        <begin position="146"/>
        <end position="158"/>
    </location>
</feature>
<dbReference type="EC" id="3.6.4.13" evidence="5"/>
<keyword evidence="7" id="KW-1133">Transmembrane helix</keyword>
<feature type="region of interest" description="Disordered" evidence="6">
    <location>
        <begin position="994"/>
        <end position="1016"/>
    </location>
</feature>
<dbReference type="VEuPathDB" id="PlasmoDB:PGABG01_0102000"/>
<dbReference type="Pfam" id="PF00271">
    <property type="entry name" value="Helicase_C"/>
    <property type="match status" value="1"/>
</dbReference>
<evidence type="ECO:0000256" key="2">
    <source>
        <dbReference type="ARBA" id="ARBA00022801"/>
    </source>
</evidence>
<feature type="domain" description="Helicase C-terminal" evidence="8">
    <location>
        <begin position="1300"/>
        <end position="1461"/>
    </location>
</feature>
<keyword evidence="7" id="KW-0472">Membrane</keyword>
<feature type="compositionally biased region" description="Low complexity" evidence="6">
    <location>
        <begin position="317"/>
        <end position="375"/>
    </location>
</feature>
<name>A0A151LX15_9APIC</name>
<dbReference type="InterPro" id="IPR014001">
    <property type="entry name" value="Helicase_ATP-bd"/>
</dbReference>
<evidence type="ECO:0000313" key="10">
    <source>
        <dbReference type="Proteomes" id="UP000076004"/>
    </source>
</evidence>
<keyword evidence="7" id="KW-0812">Transmembrane</keyword>
<dbReference type="GO" id="GO:0016787">
    <property type="term" value="F:hydrolase activity"/>
    <property type="evidence" value="ECO:0007669"/>
    <property type="project" value="UniProtKB-KW"/>
</dbReference>
<comment type="function">
    <text evidence="5">RNA helicase.</text>
</comment>
<evidence type="ECO:0000256" key="7">
    <source>
        <dbReference type="SAM" id="Phobius"/>
    </source>
</evidence>
<keyword evidence="1 5" id="KW-0547">Nucleotide-binding</keyword>
<comment type="similarity">
    <text evidence="5">Belongs to the DEAD box helicase family.</text>
</comment>
<proteinExistence type="inferred from homology"/>
<feature type="region of interest" description="Disordered" evidence="6">
    <location>
        <begin position="131"/>
        <end position="159"/>
    </location>
</feature>
<dbReference type="RefSeq" id="XP_018643876.1">
    <property type="nucleotide sequence ID" value="XM_018783592.1"/>
</dbReference>
<dbReference type="GO" id="GO:0005524">
    <property type="term" value="F:ATP binding"/>
    <property type="evidence" value="ECO:0007669"/>
    <property type="project" value="UniProtKB-UniRule"/>
</dbReference>
<sequence>MYVSFFSLNFCFYVTFYFLLITLFTRNCLCFVSNEREESYNIILTKERKKNKPNKTKYFLYNFFKKKKINVNPYYKTIPILPPRAYLPYCQNIKDKNNKINIKLKDKNNKYDYYHNKNVSKYNNIKIQNDDVTTNNNQKNMSSLLSKKKKKKKKKPTFSKKEMLRIKKKNDKFKFLNKKIKKIYKTKDTHIKHFKDNIKGNSLKNDKENIFLIDKQSSDNNYKSNIEQQYQDNNHSYDEKKKKKKKKFHKFKRNKKQENILNMFENNLNYSIDKLNKKTKKYEIFKQNENIKNDVLQNEILNKILSKETTSKNIINNNKKNKNLNKQNKNLNKQNNNVNKQNNNVNKQNKNLNKKNNNVNKQNKNLNKQISNNKIYNKKDIRQNTIEIPINNSKNKKNISNNINNYTHEEKFNINCEHGNNKIKHYIDDITNQYNQHKITPLSTNINENQKNNHQTHNSYNDHQYINTKNITNDHKNFITKNFITTNSQVNNNNQPIPNIQEIFKVSKSIDNFRRQIQIKNNAENNTDAIKKRLQQYDSIIDFNANKNIIITEDVTEKEKEKKKKKKLNYTFYDVGIYDNFINIYLKYNDINYTTDHQAKYIPMILFFLNNVNVDLYNCYKKRMTCDHNNIVNQNSNIISEQKNKLLSTYNMSNVFSPDQMVINKKMDQQQKDTSCSINNVYDDDNNNNNNNNDFIIENNPLVNSNSSIKDNTLHSRQNHDVSNKIKYLKEDHIKDNENNYIDVHADDKEKTSNVKQILYVNKYNDKLKKLIRTFFLHCPTGTGKTFIYLLPLFQEISNFNFLQYEKNQIQKNKSYDENNLFHKHKFFYANKNINEQLTSFVCVNKTEEQAFINYNMERMKHIFNYLINQNKKSNLKTENKANDSLKNEKTYNFDEKKKKKKKKKDILLITYNKELAVQIYELYKDIINSFYKSYDASFFKNNNSIIYPSSIQKDVHMLIEKININFKAKLNMNVHLLIGGNNIKYQLKSLKKKTKNNNNNNNNNINNNNIDEHNINDKHTNEQHIQSSFYDEENINIYIGTPGRLHKLIHEKKIIKLNNISTVIFDEYDFFFNSMKVKNNHKNKENVVELENQFFAKLLKSIYLKNKEEDVQKKKIIKDTNNIQQYKNNISVVNVICCSATSAIYPYLTYTKHIITTNFLNNLYSEFINDKYITDQNHKERKQIQNEHVTTSDTSITKKKKEILNNENNNNNNNDDNYSCSSSSSSSGDGDDDLHLNHQKNNDTKQTNNSFINYKREQIMLNDLFKINSIVNMPKNLIHLNYCYDKKNKERNNNATSNFLRVLFSNPLNKNVLVFCNTKKKVLDLWSLFRNRFDVDIQTIFSQKDKGKKKIFKDINYANFFKNDLIDYKNLKKYVNFLFISTNLLYRGINCMGFTTIINYDMPFDTTEYVHRCGRIGRINNKGAIINIFEKKMKRNYNKEIFNKLNIKTYDIDCYMNNMFTFKEKIKR</sequence>
<dbReference type="SMART" id="SM00487">
    <property type="entry name" value="DEXDc"/>
    <property type="match status" value="1"/>
</dbReference>
<dbReference type="InterPro" id="IPR001650">
    <property type="entry name" value="Helicase_C-like"/>
</dbReference>
<comment type="caution">
    <text evidence="9">The sequence shown here is derived from an EMBL/GenBank/DDBJ whole genome shotgun (WGS) entry which is preliminary data.</text>
</comment>
<dbReference type="GO" id="GO:0003724">
    <property type="term" value="F:RNA helicase activity"/>
    <property type="evidence" value="ECO:0007669"/>
    <property type="project" value="UniProtKB-EC"/>
</dbReference>
<protein>
    <recommendedName>
        <fullName evidence="5">ATP-dependent RNA helicase</fullName>
        <ecNumber evidence="5">3.6.4.13</ecNumber>
    </recommendedName>
</protein>
<dbReference type="GO" id="GO:0003723">
    <property type="term" value="F:RNA binding"/>
    <property type="evidence" value="ECO:0007669"/>
    <property type="project" value="UniProtKB-UniRule"/>
</dbReference>
<evidence type="ECO:0000256" key="4">
    <source>
        <dbReference type="ARBA" id="ARBA00022884"/>
    </source>
</evidence>
<dbReference type="InterPro" id="IPR011545">
    <property type="entry name" value="DEAD/DEAH_box_helicase_dom"/>
</dbReference>
<feature type="compositionally biased region" description="Basic and acidic residues" evidence="6">
    <location>
        <begin position="1234"/>
        <end position="1244"/>
    </location>
</feature>
<evidence type="ECO:0000256" key="3">
    <source>
        <dbReference type="ARBA" id="ARBA00022840"/>
    </source>
</evidence>
<gene>
    <name evidence="9" type="ORF">PGSY75_0103600</name>
</gene>
<organism evidence="9 10">
    <name type="scientific">Plasmodium gaboni</name>
    <dbReference type="NCBI Taxonomy" id="647221"/>
    <lineage>
        <taxon>Eukaryota</taxon>
        <taxon>Sar</taxon>
        <taxon>Alveolata</taxon>
        <taxon>Apicomplexa</taxon>
        <taxon>Aconoidasida</taxon>
        <taxon>Haemosporida</taxon>
        <taxon>Plasmodiidae</taxon>
        <taxon>Plasmodium</taxon>
        <taxon>Plasmodium (Laverania)</taxon>
    </lineage>
</organism>
<evidence type="ECO:0000256" key="5">
    <source>
        <dbReference type="RuleBase" id="RU365068"/>
    </source>
</evidence>